<comment type="subcellular location">
    <subcellularLocation>
        <location evidence="1">Cell membrane</location>
        <topology evidence="1">Multi-pass membrane protein</topology>
    </subcellularLocation>
</comment>
<dbReference type="Proteomes" id="UP000184010">
    <property type="component" value="Unassembled WGS sequence"/>
</dbReference>
<keyword evidence="8" id="KW-1185">Reference proteome</keyword>
<dbReference type="AlphaFoldDB" id="A0A1M7UU45"/>
<keyword evidence="5" id="KW-0472">Membrane</keyword>
<evidence type="ECO:0000256" key="1">
    <source>
        <dbReference type="ARBA" id="ARBA00004651"/>
    </source>
</evidence>
<dbReference type="CDD" id="cd01127">
    <property type="entry name" value="TrwB_TraG_TraD_VirD4"/>
    <property type="match status" value="1"/>
</dbReference>
<gene>
    <name evidence="7" type="ORF">SAMN02745215_04620</name>
</gene>
<accession>A0A1M7UU45</accession>
<keyword evidence="2" id="KW-1003">Cell membrane</keyword>
<dbReference type="Gene3D" id="3.40.50.300">
    <property type="entry name" value="P-loop containing nucleotide triphosphate hydrolases"/>
    <property type="match status" value="2"/>
</dbReference>
<dbReference type="InterPro" id="IPR032689">
    <property type="entry name" value="TraG-D_C"/>
</dbReference>
<feature type="domain" description="TraD/TraG TraM recognition site" evidence="6">
    <location>
        <begin position="268"/>
        <end position="363"/>
    </location>
</feature>
<proteinExistence type="predicted"/>
<evidence type="ECO:0000259" key="6">
    <source>
        <dbReference type="Pfam" id="PF12696"/>
    </source>
</evidence>
<evidence type="ECO:0000256" key="3">
    <source>
        <dbReference type="ARBA" id="ARBA00022692"/>
    </source>
</evidence>
<sequence>MSRLLWGGDDPFTHTIIVGPTRCGKTATLIKPIIYQILMAKARGFQCGLSVIEPKGDVAQFTADLARELGIPGTYHFDPTLDNTDMINLMKGPVDDVAEATIAVLKGMMKQDEFFALMQELTARNFIKLLKLNHEDNLDIISVLRSLRNDDILKQETTRLEKSGKDPELLGFFEHEMRGRLGEKWKELAVGLRAQIEKLVSNSYIRRIITGDTGIDLDRHMMEGGVLAVNSCLKFRSSGDAFGQFLMMHLQSAAFRRPGTERTRVPHFLIIDEMSRYINPDIERFLSIAAEYRVASVFAVQSFEQLAIASGNLTAQAMKTSILTNCRNKITFGGISSTDASFLAEELGKDWVVRKMETYDGKMIAHLLPESYRQIEQEEYRIRPTDMQDGLPRFYFVHKLIRDGHPMKPGIAVGQFVPNDWRYQARQLIISHPPTPQQRGVFSLRKILKQCGLSIANRKEETNARSHKVEPIISTGGDEVSKIKILVKTKPGFIESCQENQKRETETKEMPIEQEIPEEPIILTETQEFLEELNKHAKKLESKEYRTESLRDMNENFM</sequence>
<dbReference type="InterPro" id="IPR051539">
    <property type="entry name" value="T4SS-coupling_protein"/>
</dbReference>
<evidence type="ECO:0000313" key="7">
    <source>
        <dbReference type="EMBL" id="SHN86416.1"/>
    </source>
</evidence>
<reference evidence="8" key="1">
    <citation type="submission" date="2016-12" db="EMBL/GenBank/DDBJ databases">
        <authorList>
            <person name="Varghese N."/>
            <person name="Submissions S."/>
        </authorList>
    </citation>
    <scope>NUCLEOTIDE SEQUENCE [LARGE SCALE GENOMIC DNA]</scope>
    <source>
        <strain evidence="8">DSM 11544</strain>
    </source>
</reference>
<dbReference type="RefSeq" id="WP_072774761.1">
    <property type="nucleotide sequence ID" value="NZ_FRDN01000017.1"/>
</dbReference>
<evidence type="ECO:0000313" key="8">
    <source>
        <dbReference type="Proteomes" id="UP000184010"/>
    </source>
</evidence>
<keyword evidence="3" id="KW-0812">Transmembrane</keyword>
<name>A0A1M7UU45_9FIRM</name>
<dbReference type="Pfam" id="PF12696">
    <property type="entry name" value="TraG-D_C"/>
    <property type="match status" value="1"/>
</dbReference>
<evidence type="ECO:0000256" key="2">
    <source>
        <dbReference type="ARBA" id="ARBA00022475"/>
    </source>
</evidence>
<dbReference type="PANTHER" id="PTHR37937:SF1">
    <property type="entry name" value="CONJUGATIVE TRANSFER: DNA TRANSPORT"/>
    <property type="match status" value="1"/>
</dbReference>
<dbReference type="EMBL" id="FRDN01000017">
    <property type="protein sequence ID" value="SHN86416.1"/>
    <property type="molecule type" value="Genomic_DNA"/>
</dbReference>
<dbReference type="SUPFAM" id="SSF52540">
    <property type="entry name" value="P-loop containing nucleoside triphosphate hydrolases"/>
    <property type="match status" value="1"/>
</dbReference>
<dbReference type="GO" id="GO:0005886">
    <property type="term" value="C:plasma membrane"/>
    <property type="evidence" value="ECO:0007669"/>
    <property type="project" value="UniProtKB-SubCell"/>
</dbReference>
<organism evidence="7 8">
    <name type="scientific">Desulfitobacterium chlororespirans DSM 11544</name>
    <dbReference type="NCBI Taxonomy" id="1121395"/>
    <lineage>
        <taxon>Bacteria</taxon>
        <taxon>Bacillati</taxon>
        <taxon>Bacillota</taxon>
        <taxon>Clostridia</taxon>
        <taxon>Eubacteriales</taxon>
        <taxon>Desulfitobacteriaceae</taxon>
        <taxon>Desulfitobacterium</taxon>
    </lineage>
</organism>
<dbReference type="PANTHER" id="PTHR37937">
    <property type="entry name" value="CONJUGATIVE TRANSFER: DNA TRANSPORT"/>
    <property type="match status" value="1"/>
</dbReference>
<keyword evidence="4" id="KW-1133">Transmembrane helix</keyword>
<dbReference type="STRING" id="1121395.SAMN02745215_04620"/>
<evidence type="ECO:0000256" key="5">
    <source>
        <dbReference type="ARBA" id="ARBA00023136"/>
    </source>
</evidence>
<evidence type="ECO:0000256" key="4">
    <source>
        <dbReference type="ARBA" id="ARBA00022989"/>
    </source>
</evidence>
<protein>
    <submittedName>
        <fullName evidence="7">AAA-like domain-containing protein</fullName>
    </submittedName>
</protein>
<dbReference type="InterPro" id="IPR027417">
    <property type="entry name" value="P-loop_NTPase"/>
</dbReference>